<comment type="caution">
    <text evidence="1">The sequence shown here is derived from an EMBL/GenBank/DDBJ whole genome shotgun (WGS) entry which is preliminary data.</text>
</comment>
<evidence type="ECO:0000313" key="2">
    <source>
        <dbReference type="Proteomes" id="UP001060085"/>
    </source>
</evidence>
<evidence type="ECO:0000313" key="1">
    <source>
        <dbReference type="EMBL" id="KAI5647453.1"/>
    </source>
</evidence>
<accession>A0ACB9ZK73</accession>
<proteinExistence type="predicted"/>
<organism evidence="1 2">
    <name type="scientific">Catharanthus roseus</name>
    <name type="common">Madagascar periwinkle</name>
    <name type="synonym">Vinca rosea</name>
    <dbReference type="NCBI Taxonomy" id="4058"/>
    <lineage>
        <taxon>Eukaryota</taxon>
        <taxon>Viridiplantae</taxon>
        <taxon>Streptophyta</taxon>
        <taxon>Embryophyta</taxon>
        <taxon>Tracheophyta</taxon>
        <taxon>Spermatophyta</taxon>
        <taxon>Magnoliopsida</taxon>
        <taxon>eudicotyledons</taxon>
        <taxon>Gunneridae</taxon>
        <taxon>Pentapetalae</taxon>
        <taxon>asterids</taxon>
        <taxon>lamiids</taxon>
        <taxon>Gentianales</taxon>
        <taxon>Apocynaceae</taxon>
        <taxon>Rauvolfioideae</taxon>
        <taxon>Vinceae</taxon>
        <taxon>Catharanthinae</taxon>
        <taxon>Catharanthus</taxon>
    </lineage>
</organism>
<keyword evidence="2" id="KW-1185">Reference proteome</keyword>
<reference evidence="2" key="1">
    <citation type="journal article" date="2023" name="Nat. Plants">
        <title>Single-cell RNA sequencing provides a high-resolution roadmap for understanding the multicellular compartmentation of specialized metabolism.</title>
        <authorList>
            <person name="Sun S."/>
            <person name="Shen X."/>
            <person name="Li Y."/>
            <person name="Li Y."/>
            <person name="Wang S."/>
            <person name="Li R."/>
            <person name="Zhang H."/>
            <person name="Shen G."/>
            <person name="Guo B."/>
            <person name="Wei J."/>
            <person name="Xu J."/>
            <person name="St-Pierre B."/>
            <person name="Chen S."/>
            <person name="Sun C."/>
        </authorList>
    </citation>
    <scope>NUCLEOTIDE SEQUENCE [LARGE SCALE GENOMIC DNA]</scope>
</reference>
<protein>
    <submittedName>
        <fullName evidence="1">Uncharacterized protein</fullName>
    </submittedName>
</protein>
<name>A0ACB9ZK73_CATRO</name>
<gene>
    <name evidence="1" type="ORF">M9H77_33458</name>
</gene>
<sequence>MDKKTLPKLPIINFSEENLKAAVGTPNWSSTCANVRRAFEDYVCFIAVYDLIPKELRDEIFQKSEQLFNLPMETKMKNSNNKIPIFGYSFRQILESLGIEDSTNLEKVTSFSKLMWPPNGDHNFCEIVHGYTRLASQLGQVVIKMIFESYGIGEQSNDQEMTYLLRLNKYRVPRDDEFKVGVRGHTDKTFITIIDQNQVNGLQIQTKDEQKWISVDFFPCSFVVMAGDAMLAWSNGRVHSPIHQVTMNGKETRYSLGIFCHHKGIIKVAEELIDEENPRCFNSFDHLGLLSFYSAEMAANRFQGSYIKAYCGA</sequence>
<dbReference type="EMBL" id="CM044708">
    <property type="protein sequence ID" value="KAI5647453.1"/>
    <property type="molecule type" value="Genomic_DNA"/>
</dbReference>
<dbReference type="Proteomes" id="UP001060085">
    <property type="component" value="Linkage Group LG08"/>
</dbReference>